<protein>
    <submittedName>
        <fullName evidence="2">Uncharacterized protein</fullName>
    </submittedName>
</protein>
<proteinExistence type="predicted"/>
<dbReference type="Proteomes" id="UP001279410">
    <property type="component" value="Unassembled WGS sequence"/>
</dbReference>
<accession>A0AAD3NCC9</accession>
<keyword evidence="1" id="KW-0732">Signal</keyword>
<evidence type="ECO:0000313" key="3">
    <source>
        <dbReference type="Proteomes" id="UP001279410"/>
    </source>
</evidence>
<name>A0AAD3NCC9_LATJO</name>
<feature type="chain" id="PRO_5041934984" evidence="1">
    <location>
        <begin position="24"/>
        <end position="163"/>
    </location>
</feature>
<sequence>MRSVHCGYLFLLFLGLWAELAAGRALSTAAPSSDPEVQSIIEDLQVALQNYSSVLKETNSLKDLPVQPCTETTAHLGQSSTLANKLSRYQVCAEQLGSFCPDVSALCRVVMLNQDLLQHLDNSHEDSAGCPSSSSSSTPDFNAVRKSMQCVQCWSQQVAALRR</sequence>
<evidence type="ECO:0000256" key="1">
    <source>
        <dbReference type="SAM" id="SignalP"/>
    </source>
</evidence>
<dbReference type="EMBL" id="BRZM01000146">
    <property type="protein sequence ID" value="GLD68721.1"/>
    <property type="molecule type" value="Genomic_DNA"/>
</dbReference>
<reference evidence="2" key="1">
    <citation type="submission" date="2022-08" db="EMBL/GenBank/DDBJ databases">
        <title>Genome sequencing of akame (Lates japonicus).</title>
        <authorList>
            <person name="Hashiguchi Y."/>
            <person name="Takahashi H."/>
        </authorList>
    </citation>
    <scope>NUCLEOTIDE SEQUENCE</scope>
    <source>
        <strain evidence="2">Kochi</strain>
    </source>
</reference>
<organism evidence="2 3">
    <name type="scientific">Lates japonicus</name>
    <name type="common">Japanese lates</name>
    <dbReference type="NCBI Taxonomy" id="270547"/>
    <lineage>
        <taxon>Eukaryota</taxon>
        <taxon>Metazoa</taxon>
        <taxon>Chordata</taxon>
        <taxon>Craniata</taxon>
        <taxon>Vertebrata</taxon>
        <taxon>Euteleostomi</taxon>
        <taxon>Actinopterygii</taxon>
        <taxon>Neopterygii</taxon>
        <taxon>Teleostei</taxon>
        <taxon>Neoteleostei</taxon>
        <taxon>Acanthomorphata</taxon>
        <taxon>Carangaria</taxon>
        <taxon>Carangaria incertae sedis</taxon>
        <taxon>Centropomidae</taxon>
        <taxon>Lates</taxon>
    </lineage>
</organism>
<gene>
    <name evidence="2" type="ORF">AKAME5_002003400</name>
</gene>
<keyword evidence="3" id="KW-1185">Reference proteome</keyword>
<feature type="signal peptide" evidence="1">
    <location>
        <begin position="1"/>
        <end position="23"/>
    </location>
</feature>
<dbReference type="AlphaFoldDB" id="A0AAD3NCC9"/>
<comment type="caution">
    <text evidence="2">The sequence shown here is derived from an EMBL/GenBank/DDBJ whole genome shotgun (WGS) entry which is preliminary data.</text>
</comment>
<evidence type="ECO:0000313" key="2">
    <source>
        <dbReference type="EMBL" id="GLD68721.1"/>
    </source>
</evidence>